<evidence type="ECO:0000256" key="3">
    <source>
        <dbReference type="RuleBase" id="RU003694"/>
    </source>
</evidence>
<dbReference type="Pfam" id="PF00109">
    <property type="entry name" value="ketoacyl-synt"/>
    <property type="match status" value="1"/>
</dbReference>
<name>A0A9D9N408_9BACT</name>
<dbReference type="InterPro" id="IPR000794">
    <property type="entry name" value="Beta-ketoacyl_synthase"/>
</dbReference>
<dbReference type="PANTHER" id="PTHR11712">
    <property type="entry name" value="POLYKETIDE SYNTHASE-RELATED"/>
    <property type="match status" value="1"/>
</dbReference>
<dbReference type="InterPro" id="IPR016039">
    <property type="entry name" value="Thiolase-like"/>
</dbReference>
<dbReference type="InterPro" id="IPR020841">
    <property type="entry name" value="PKS_Beta-ketoAc_synthase_dom"/>
</dbReference>
<evidence type="ECO:0000256" key="2">
    <source>
        <dbReference type="ARBA" id="ARBA00022679"/>
    </source>
</evidence>
<dbReference type="CDD" id="cd00834">
    <property type="entry name" value="KAS_I_II"/>
    <property type="match status" value="1"/>
</dbReference>
<sequence length="391" mass="42243">MRIVVTGVGMVSALGIGVDKNLLSIQHDESGISLFPRILHTDHKMPVGELQLTNEQLHELAEIPLSAHLSRTALLGILAVREALKDAKVDTAKRIGLVSSTSVGGMDLTEHFFKYYMENDATGRLRDVRMHDCAASTEAIKKYCTINAYTTTISTACSSAANAIIHGTKLLIHNIVDCVVVGGCDALSAFTVNGFESLRILDDRPCRPFDNNRNGLNLGEGAGYLVLQREEEVDWFYGYLAGFSNKNDAYHQTASSATGDGAYYAMQEALKVARLFPQDVSYINAHGTGTGNNDASESAAFIRLFGKNVPPFSSTKGFTGHTLAAAGGLEAVLSVMALRHGILYPNHNYETPMESYGLEPVTQYTPNVDVKCVLSNSFGFGGNCSSLVFVR</sequence>
<dbReference type="Gene3D" id="3.40.47.10">
    <property type="match status" value="1"/>
</dbReference>
<dbReference type="SUPFAM" id="SSF53901">
    <property type="entry name" value="Thiolase-like"/>
    <property type="match status" value="2"/>
</dbReference>
<evidence type="ECO:0000259" key="4">
    <source>
        <dbReference type="PROSITE" id="PS52004"/>
    </source>
</evidence>
<organism evidence="5 6">
    <name type="scientific">Candidatus Gallipaludibacter merdavium</name>
    <dbReference type="NCBI Taxonomy" id="2840839"/>
    <lineage>
        <taxon>Bacteria</taxon>
        <taxon>Pseudomonadati</taxon>
        <taxon>Bacteroidota</taxon>
        <taxon>Bacteroidia</taxon>
        <taxon>Bacteroidales</taxon>
        <taxon>Candidatus Gallipaludibacter</taxon>
    </lineage>
</organism>
<dbReference type="EMBL" id="JADIMG010000035">
    <property type="protein sequence ID" value="MBO8459378.1"/>
    <property type="molecule type" value="Genomic_DNA"/>
</dbReference>
<proteinExistence type="inferred from homology"/>
<accession>A0A9D9N408</accession>
<evidence type="ECO:0000256" key="1">
    <source>
        <dbReference type="ARBA" id="ARBA00008467"/>
    </source>
</evidence>
<dbReference type="Pfam" id="PF02801">
    <property type="entry name" value="Ketoacyl-synt_C"/>
    <property type="match status" value="1"/>
</dbReference>
<dbReference type="InterPro" id="IPR014030">
    <property type="entry name" value="Ketoacyl_synth_N"/>
</dbReference>
<protein>
    <submittedName>
        <fullName evidence="5">Beta-ketoacyl-[acyl-carrier-protein] synthase family protein</fullName>
    </submittedName>
</protein>
<dbReference type="GO" id="GO:0004315">
    <property type="term" value="F:3-oxoacyl-[acyl-carrier-protein] synthase activity"/>
    <property type="evidence" value="ECO:0007669"/>
    <property type="project" value="TreeGrafter"/>
</dbReference>
<dbReference type="SMART" id="SM00825">
    <property type="entry name" value="PKS_KS"/>
    <property type="match status" value="1"/>
</dbReference>
<dbReference type="GO" id="GO:0005829">
    <property type="term" value="C:cytosol"/>
    <property type="evidence" value="ECO:0007669"/>
    <property type="project" value="TreeGrafter"/>
</dbReference>
<reference evidence="5" key="2">
    <citation type="journal article" date="2021" name="PeerJ">
        <title>Extensive microbial diversity within the chicken gut microbiome revealed by metagenomics and culture.</title>
        <authorList>
            <person name="Gilroy R."/>
            <person name="Ravi A."/>
            <person name="Getino M."/>
            <person name="Pursley I."/>
            <person name="Horton D.L."/>
            <person name="Alikhan N.F."/>
            <person name="Baker D."/>
            <person name="Gharbi K."/>
            <person name="Hall N."/>
            <person name="Watson M."/>
            <person name="Adriaenssens E.M."/>
            <person name="Foster-Nyarko E."/>
            <person name="Jarju S."/>
            <person name="Secka A."/>
            <person name="Antonio M."/>
            <person name="Oren A."/>
            <person name="Chaudhuri R.R."/>
            <person name="La Ragione R."/>
            <person name="Hildebrand F."/>
            <person name="Pallen M.J."/>
        </authorList>
    </citation>
    <scope>NUCLEOTIDE SEQUENCE</scope>
    <source>
        <strain evidence="5">G3-3990</strain>
    </source>
</reference>
<evidence type="ECO:0000313" key="5">
    <source>
        <dbReference type="EMBL" id="MBO8459378.1"/>
    </source>
</evidence>
<comment type="similarity">
    <text evidence="1 3">Belongs to the thiolase-like superfamily. Beta-ketoacyl-ACP synthases family.</text>
</comment>
<comment type="caution">
    <text evidence="5">The sequence shown here is derived from an EMBL/GenBank/DDBJ whole genome shotgun (WGS) entry which is preliminary data.</text>
</comment>
<dbReference type="PROSITE" id="PS52004">
    <property type="entry name" value="KS3_2"/>
    <property type="match status" value="1"/>
</dbReference>
<gene>
    <name evidence="5" type="ORF">IAA73_03480</name>
</gene>
<keyword evidence="2 3" id="KW-0808">Transferase</keyword>
<reference evidence="5" key="1">
    <citation type="submission" date="2020-10" db="EMBL/GenBank/DDBJ databases">
        <authorList>
            <person name="Gilroy R."/>
        </authorList>
    </citation>
    <scope>NUCLEOTIDE SEQUENCE</scope>
    <source>
        <strain evidence="5">G3-3990</strain>
    </source>
</reference>
<dbReference type="AlphaFoldDB" id="A0A9D9N408"/>
<feature type="domain" description="Ketosynthase family 3 (KS3)" evidence="4">
    <location>
        <begin position="1"/>
        <end position="391"/>
    </location>
</feature>
<dbReference type="InterPro" id="IPR014031">
    <property type="entry name" value="Ketoacyl_synth_C"/>
</dbReference>
<dbReference type="Proteomes" id="UP000823641">
    <property type="component" value="Unassembled WGS sequence"/>
</dbReference>
<evidence type="ECO:0000313" key="6">
    <source>
        <dbReference type="Proteomes" id="UP000823641"/>
    </source>
</evidence>
<dbReference type="PANTHER" id="PTHR11712:SF336">
    <property type="entry name" value="3-OXOACYL-[ACYL-CARRIER-PROTEIN] SYNTHASE, MITOCHONDRIAL"/>
    <property type="match status" value="1"/>
</dbReference>
<dbReference type="GO" id="GO:0006633">
    <property type="term" value="P:fatty acid biosynthetic process"/>
    <property type="evidence" value="ECO:0007669"/>
    <property type="project" value="TreeGrafter"/>
</dbReference>